<dbReference type="Pfam" id="PF06983">
    <property type="entry name" value="3-dmu-9_3-mt"/>
    <property type="match status" value="2"/>
</dbReference>
<organism evidence="2 3">
    <name type="scientific">Candidatus Enterococcus willemsii</name>
    <dbReference type="NCBI Taxonomy" id="1857215"/>
    <lineage>
        <taxon>Bacteria</taxon>
        <taxon>Bacillati</taxon>
        <taxon>Bacillota</taxon>
        <taxon>Bacilli</taxon>
        <taxon>Lactobacillales</taxon>
        <taxon>Enterococcaceae</taxon>
        <taxon>Enterococcus</taxon>
    </lineage>
</organism>
<evidence type="ECO:0000313" key="3">
    <source>
        <dbReference type="Proteomes" id="UP000782705"/>
    </source>
</evidence>
<dbReference type="Gene3D" id="3.10.180.10">
    <property type="entry name" value="2,3-Dihydroxybiphenyl 1,2-Dioxygenase, domain 1"/>
    <property type="match status" value="1"/>
</dbReference>
<proteinExistence type="predicted"/>
<dbReference type="Gene3D" id="3.30.720.110">
    <property type="match status" value="1"/>
</dbReference>
<gene>
    <name evidence="2" type="ORF">BAU17_00665</name>
</gene>
<reference evidence="2 3" key="1">
    <citation type="submission" date="2016-06" db="EMBL/GenBank/DDBJ databases">
        <title>Four novel species of enterococci isolated from chicken manure.</title>
        <authorList>
            <person name="Van Tyne D."/>
        </authorList>
    </citation>
    <scope>NUCLEOTIDE SEQUENCE [LARGE SCALE GENOMIC DNA]</scope>
    <source>
        <strain evidence="2 3">CU12B</strain>
    </source>
</reference>
<dbReference type="EMBL" id="MAEL01000054">
    <property type="protein sequence ID" value="KAF1301914.1"/>
    <property type="molecule type" value="Genomic_DNA"/>
</dbReference>
<name>A0ABQ6YW44_9ENTE</name>
<evidence type="ECO:0000313" key="2">
    <source>
        <dbReference type="EMBL" id="KAF1301914.1"/>
    </source>
</evidence>
<dbReference type="RefSeq" id="WP_161902893.1">
    <property type="nucleotide sequence ID" value="NZ_MAEL01000054.1"/>
</dbReference>
<protein>
    <recommendedName>
        <fullName evidence="1">PhnB-like domain-containing protein</fullName>
    </recommendedName>
</protein>
<dbReference type="InterPro" id="IPR029068">
    <property type="entry name" value="Glyas_Bleomycin-R_OHBP_Dase"/>
</dbReference>
<keyword evidence="3" id="KW-1185">Reference proteome</keyword>
<dbReference type="Gene3D" id="3.30.720.100">
    <property type="match status" value="1"/>
</dbReference>
<dbReference type="Proteomes" id="UP000782705">
    <property type="component" value="Unassembled WGS sequence"/>
</dbReference>
<dbReference type="SUPFAM" id="SSF54593">
    <property type="entry name" value="Glyoxalase/Bleomycin resistance protein/Dihydroxybiphenyl dioxygenase"/>
    <property type="match status" value="2"/>
</dbReference>
<dbReference type="InterPro" id="IPR028973">
    <property type="entry name" value="PhnB-like"/>
</dbReference>
<comment type="caution">
    <text evidence="2">The sequence shown here is derived from an EMBL/GenBank/DDBJ whole genome shotgun (WGS) entry which is preliminary data.</text>
</comment>
<sequence>MNKIYPCLWFDQQAEEAAEYYVSLFNDSAINNKAYYVDDVHREKGSLLTVDLTLAGQRFMTLNGGPEFSFTPAVSFFVDCETKEEVERLWDAFMDGGQALMPLQQYPFSDYFGWVQDRYGVSWQISLSNIPQRISTAVMFANEKLGRAKPAMEQWISLFENSQVLAEFPAGELLQQALFTLEDSLFRVMDSPEKHPFGFTMAISFCVACANQAEIDFLWEHLTKDGKEWPCGWAEDAYGLYWQIAPGDWGDLMDRSNPERAEAVAKEMYTMKKIDIAQLQAVYNQFK</sequence>
<evidence type="ECO:0000259" key="1">
    <source>
        <dbReference type="Pfam" id="PF06983"/>
    </source>
</evidence>
<accession>A0ABQ6YW44</accession>
<dbReference type="PANTHER" id="PTHR33990">
    <property type="entry name" value="PROTEIN YJDN-RELATED"/>
    <property type="match status" value="1"/>
</dbReference>
<dbReference type="CDD" id="cd06588">
    <property type="entry name" value="PhnB_like"/>
    <property type="match status" value="1"/>
</dbReference>
<feature type="domain" description="PhnB-like" evidence="1">
    <location>
        <begin position="133"/>
        <end position="244"/>
    </location>
</feature>
<feature type="domain" description="PhnB-like" evidence="1">
    <location>
        <begin position="3"/>
        <end position="125"/>
    </location>
</feature>